<accession>A0A8T5VEH6</accession>
<gene>
    <name evidence="1" type="ORF">HAP41_0000028330</name>
</gene>
<dbReference type="RefSeq" id="WP_166095580.1">
    <property type="nucleotide sequence ID" value="NZ_CP096251.1"/>
</dbReference>
<organism evidence="1 2">
    <name type="scientific">Bradyrhizobium barranii subsp. apii</name>
    <dbReference type="NCBI Taxonomy" id="2819348"/>
    <lineage>
        <taxon>Bacteria</taxon>
        <taxon>Pseudomonadati</taxon>
        <taxon>Pseudomonadota</taxon>
        <taxon>Alphaproteobacteria</taxon>
        <taxon>Hyphomicrobiales</taxon>
        <taxon>Nitrobacteraceae</taxon>
        <taxon>Bradyrhizobium</taxon>
        <taxon>Bradyrhizobium barranii</taxon>
    </lineage>
</organism>
<evidence type="ECO:0000313" key="2">
    <source>
        <dbReference type="Proteomes" id="UP000551709"/>
    </source>
</evidence>
<reference evidence="1" key="2">
    <citation type="submission" date="2022-04" db="EMBL/GenBank/DDBJ databases">
        <authorList>
            <person name="Bromfield E.S.P."/>
            <person name="Cloutier S."/>
        </authorList>
    </citation>
    <scope>NUCLEOTIDE SEQUENCE</scope>
    <source>
        <strain evidence="1">1S5</strain>
    </source>
</reference>
<dbReference type="AlphaFoldDB" id="A0A8T5VEH6"/>
<dbReference type="EMBL" id="CP096255">
    <property type="protein sequence ID" value="UPT84279.1"/>
    <property type="molecule type" value="Genomic_DNA"/>
</dbReference>
<sequence>MNEAAPKCSCVVDTSGLHAIAAASGNLQSILIEKLASGTIGVPACAWQEFDELYEEEAAILAPHISNKIIMKKSTYVGAARIAEKLNSGFPRGAYDNHTELYTASIASNNGHRVLTSSDQVAQYARMDCDAVDIETWVQELPD</sequence>
<proteinExistence type="predicted"/>
<protein>
    <submittedName>
        <fullName evidence="1">Uncharacterized protein</fullName>
    </submittedName>
</protein>
<dbReference type="Proteomes" id="UP000551709">
    <property type="component" value="Chromosome"/>
</dbReference>
<reference evidence="1" key="1">
    <citation type="journal article" date="2017" name="Syst. Appl. Microbiol.">
        <title>Soybeans inoculated with root zone soils of Canadian native legumes harbour diverse and novel Bradyrhizobium spp. that possess agricultural potential.</title>
        <authorList>
            <person name="Bromfield E.S.P."/>
            <person name="Cloutier S."/>
            <person name="Tambong J.T."/>
            <person name="Tran Thi T.V."/>
        </authorList>
    </citation>
    <scope>NUCLEOTIDE SEQUENCE</scope>
    <source>
        <strain evidence="1">1S5</strain>
    </source>
</reference>
<evidence type="ECO:0000313" key="1">
    <source>
        <dbReference type="EMBL" id="UPT84279.1"/>
    </source>
</evidence>
<name>A0A8T5VEH6_9BRAD</name>